<proteinExistence type="predicted"/>
<comment type="caution">
    <text evidence="2">The sequence shown here is derived from an EMBL/GenBank/DDBJ whole genome shotgun (WGS) entry which is preliminary data.</text>
</comment>
<dbReference type="Proteomes" id="UP000559808">
    <property type="component" value="Unassembled WGS sequence"/>
</dbReference>
<evidence type="ECO:0000313" key="2">
    <source>
        <dbReference type="EMBL" id="EAI3914177.1"/>
    </source>
</evidence>
<sequence length="66" mass="7892">MFFKKKTAQKQVKQNNISKQDNTLNNDFAQEKRLYEFRENMKKLSKDENSAKLLAKQLSRLIQKSK</sequence>
<protein>
    <submittedName>
        <fullName evidence="2">Molybdenum cofactor biosynthesis protein</fullName>
    </submittedName>
</protein>
<evidence type="ECO:0000256" key="1">
    <source>
        <dbReference type="SAM" id="MobiDB-lite"/>
    </source>
</evidence>
<dbReference type="AlphaFoldDB" id="A0A5L4NLQ2"/>
<name>A0A5L4NLQ2_CAMLA</name>
<dbReference type="EMBL" id="AABOWU010000006">
    <property type="protein sequence ID" value="EAI3914177.1"/>
    <property type="molecule type" value="Genomic_DNA"/>
</dbReference>
<gene>
    <name evidence="2" type="ORF">YZ34_03975</name>
</gene>
<feature type="compositionally biased region" description="Polar residues" evidence="1">
    <location>
        <begin position="9"/>
        <end position="21"/>
    </location>
</feature>
<evidence type="ECO:0000313" key="3">
    <source>
        <dbReference type="Proteomes" id="UP000559808"/>
    </source>
</evidence>
<feature type="region of interest" description="Disordered" evidence="1">
    <location>
        <begin position="1"/>
        <end position="21"/>
    </location>
</feature>
<dbReference type="RefSeq" id="WP_263670223.1">
    <property type="nucleotide sequence ID" value="NZ_JAOZXD010000009.1"/>
</dbReference>
<reference evidence="2 3" key="1">
    <citation type="submission" date="2018-05" db="EMBL/GenBank/DDBJ databases">
        <authorList>
            <consortium name="PulseNet: The National Subtyping Network for Foodborne Disease Surveillance"/>
            <person name="Tarr C.L."/>
            <person name="Trees E."/>
            <person name="Katz L.S."/>
            <person name="Carleton-Romer H.A."/>
            <person name="Stroika S."/>
            <person name="Kucerova Z."/>
            <person name="Roache K.F."/>
            <person name="Sabol A.L."/>
            <person name="Besser J."/>
            <person name="Gerner-Smidt P."/>
        </authorList>
    </citation>
    <scope>NUCLEOTIDE SEQUENCE [LARGE SCALE GENOMIC DNA]</scope>
    <source>
        <strain evidence="2 3">D6489</strain>
    </source>
</reference>
<accession>A0A5L4NLQ2</accession>
<organism evidence="2 3">
    <name type="scientific">Campylobacter lari</name>
    <dbReference type="NCBI Taxonomy" id="201"/>
    <lineage>
        <taxon>Bacteria</taxon>
        <taxon>Pseudomonadati</taxon>
        <taxon>Campylobacterota</taxon>
        <taxon>Epsilonproteobacteria</taxon>
        <taxon>Campylobacterales</taxon>
        <taxon>Campylobacteraceae</taxon>
        <taxon>Campylobacter</taxon>
    </lineage>
</organism>